<evidence type="ECO:0000259" key="11">
    <source>
        <dbReference type="Pfam" id="PF25967"/>
    </source>
</evidence>
<dbReference type="InterPro" id="IPR058625">
    <property type="entry name" value="MdtA-like_BSH"/>
</dbReference>
<feature type="domain" description="Multidrug resistance protein MdtA-like alpha-helical hairpin" evidence="8">
    <location>
        <begin position="119"/>
        <end position="189"/>
    </location>
</feature>
<accession>A0ABU7XJS6</accession>
<evidence type="ECO:0000256" key="3">
    <source>
        <dbReference type="ARBA" id="ARBA00022448"/>
    </source>
</evidence>
<dbReference type="PANTHER" id="PTHR30469:SF12">
    <property type="entry name" value="MULTIDRUG RESISTANCE PROTEIN MDTA"/>
    <property type="match status" value="1"/>
</dbReference>
<dbReference type="PANTHER" id="PTHR30469">
    <property type="entry name" value="MULTIDRUG RESISTANCE PROTEIN MDTA"/>
    <property type="match status" value="1"/>
</dbReference>
<dbReference type="RefSeq" id="WP_332081823.1">
    <property type="nucleotide sequence ID" value="NZ_JAZHYN010000024.1"/>
</dbReference>
<feature type="domain" description="Multidrug resistance protein MdtA-like C-terminal permuted SH3" evidence="11">
    <location>
        <begin position="312"/>
        <end position="372"/>
    </location>
</feature>
<dbReference type="Gene3D" id="2.40.50.100">
    <property type="match status" value="1"/>
</dbReference>
<evidence type="ECO:0000256" key="2">
    <source>
        <dbReference type="ARBA" id="ARBA00009477"/>
    </source>
</evidence>
<evidence type="ECO:0000256" key="7">
    <source>
        <dbReference type="SAM" id="MobiDB-lite"/>
    </source>
</evidence>
<sequence>MIRANRRLILAVGALALVVGLAFAYRGGWLPGFSGGGTGNQSGRDGPRRETTVTVTTAEVRLADVPVTIDAVGTVQALNTVTIRTQVDGQLLRLRFSEGQDVRKGDILAEIDPALYQAQYDQAVAKRAQDEANLANARVDLTRYEKLVVSHYASKQQHATQQALVAQLEAQVRADQAAIENAKTTLDYATIRSPIDGHAGIRLVDVGNIVHPSDPTGIVVITQLRPIFVVFTLPQQTLPAVQKAQTQGAAKVAALGPDNASVIETGELSVIDNQIDPQTGTVRLKATFPNPNLSLWPGQFVNVRLTLDLLKDVVTAPSPAVQRGPNGAFVYVLGDNNVARLRMVTTGRQDEKIAVITSGLEPGETVITSGFSRLFDGAETRVVNAQAPPAEAPPTAGGVPPLDRGAGESPRRERGARSNGARIR</sequence>
<dbReference type="Pfam" id="PF25917">
    <property type="entry name" value="BSH_RND"/>
    <property type="match status" value="1"/>
</dbReference>
<feature type="compositionally biased region" description="Low complexity" evidence="7">
    <location>
        <begin position="386"/>
        <end position="401"/>
    </location>
</feature>
<keyword evidence="3" id="KW-0813">Transport</keyword>
<name>A0ABU7XJS6_9HYPH</name>
<proteinExistence type="inferred from homology"/>
<dbReference type="InterPro" id="IPR006143">
    <property type="entry name" value="RND_pump_MFP"/>
</dbReference>
<evidence type="ECO:0000259" key="8">
    <source>
        <dbReference type="Pfam" id="PF25876"/>
    </source>
</evidence>
<dbReference type="InterPro" id="IPR058626">
    <property type="entry name" value="MdtA-like_b-barrel"/>
</dbReference>
<feature type="region of interest" description="Disordered" evidence="7">
    <location>
        <begin position="386"/>
        <end position="424"/>
    </location>
</feature>
<dbReference type="SUPFAM" id="SSF111369">
    <property type="entry name" value="HlyD-like secretion proteins"/>
    <property type="match status" value="1"/>
</dbReference>
<organism evidence="12 13">
    <name type="scientific">Methylocystis borbori</name>
    <dbReference type="NCBI Taxonomy" id="3118750"/>
    <lineage>
        <taxon>Bacteria</taxon>
        <taxon>Pseudomonadati</taxon>
        <taxon>Pseudomonadota</taxon>
        <taxon>Alphaproteobacteria</taxon>
        <taxon>Hyphomicrobiales</taxon>
        <taxon>Methylocystaceae</taxon>
        <taxon>Methylocystis</taxon>
    </lineage>
</organism>
<dbReference type="Gene3D" id="2.40.30.170">
    <property type="match status" value="1"/>
</dbReference>
<feature type="compositionally biased region" description="Basic and acidic residues" evidence="7">
    <location>
        <begin position="405"/>
        <end position="416"/>
    </location>
</feature>
<evidence type="ECO:0000313" key="12">
    <source>
        <dbReference type="EMBL" id="MEF3366803.1"/>
    </source>
</evidence>
<dbReference type="InterPro" id="IPR058627">
    <property type="entry name" value="MdtA-like_C"/>
</dbReference>
<reference evidence="12 13" key="1">
    <citation type="submission" date="2024-02" db="EMBL/GenBank/DDBJ databases">
        <authorList>
            <person name="Grouzdev D."/>
        </authorList>
    </citation>
    <scope>NUCLEOTIDE SEQUENCE [LARGE SCALE GENOMIC DNA]</scope>
    <source>
        <strain evidence="12 13">9N</strain>
    </source>
</reference>
<evidence type="ECO:0000256" key="6">
    <source>
        <dbReference type="ARBA" id="ARBA00023136"/>
    </source>
</evidence>
<dbReference type="Gene3D" id="2.40.420.20">
    <property type="match status" value="1"/>
</dbReference>
<evidence type="ECO:0000256" key="5">
    <source>
        <dbReference type="ARBA" id="ARBA00022519"/>
    </source>
</evidence>
<keyword evidence="6" id="KW-0472">Membrane</keyword>
<evidence type="ECO:0000256" key="4">
    <source>
        <dbReference type="ARBA" id="ARBA00022475"/>
    </source>
</evidence>
<dbReference type="InterPro" id="IPR058624">
    <property type="entry name" value="MdtA-like_HH"/>
</dbReference>
<evidence type="ECO:0000256" key="1">
    <source>
        <dbReference type="ARBA" id="ARBA00004236"/>
    </source>
</evidence>
<dbReference type="Pfam" id="PF25967">
    <property type="entry name" value="RND-MFP_C"/>
    <property type="match status" value="1"/>
</dbReference>
<comment type="caution">
    <text evidence="12">The sequence shown here is derived from an EMBL/GenBank/DDBJ whole genome shotgun (WGS) entry which is preliminary data.</text>
</comment>
<dbReference type="Proteomes" id="UP001350748">
    <property type="component" value="Unassembled WGS sequence"/>
</dbReference>
<dbReference type="Pfam" id="PF25944">
    <property type="entry name" value="Beta-barrel_RND"/>
    <property type="match status" value="1"/>
</dbReference>
<keyword evidence="4" id="KW-1003">Cell membrane</keyword>
<dbReference type="EMBL" id="JAZHYN010000024">
    <property type="protein sequence ID" value="MEF3366803.1"/>
    <property type="molecule type" value="Genomic_DNA"/>
</dbReference>
<protein>
    <submittedName>
        <fullName evidence="12">Efflux RND transporter periplasmic adaptor subunit</fullName>
    </submittedName>
</protein>
<comment type="similarity">
    <text evidence="2">Belongs to the membrane fusion protein (MFP) (TC 8.A.1) family.</text>
</comment>
<dbReference type="Gene3D" id="1.10.287.470">
    <property type="entry name" value="Helix hairpin bin"/>
    <property type="match status" value="1"/>
</dbReference>
<keyword evidence="5" id="KW-0997">Cell inner membrane</keyword>
<comment type="subcellular location">
    <subcellularLocation>
        <location evidence="1">Cell membrane</location>
    </subcellularLocation>
</comment>
<evidence type="ECO:0000259" key="9">
    <source>
        <dbReference type="Pfam" id="PF25917"/>
    </source>
</evidence>
<keyword evidence="13" id="KW-1185">Reference proteome</keyword>
<dbReference type="NCBIfam" id="TIGR01730">
    <property type="entry name" value="RND_mfp"/>
    <property type="match status" value="1"/>
</dbReference>
<evidence type="ECO:0000313" key="13">
    <source>
        <dbReference type="Proteomes" id="UP001350748"/>
    </source>
</evidence>
<feature type="domain" description="Multidrug resistance protein MdtA-like beta-barrel" evidence="10">
    <location>
        <begin position="226"/>
        <end position="308"/>
    </location>
</feature>
<evidence type="ECO:0000259" key="10">
    <source>
        <dbReference type="Pfam" id="PF25944"/>
    </source>
</evidence>
<gene>
    <name evidence="12" type="ORF">V3H18_09685</name>
</gene>
<feature type="domain" description="Multidrug resistance protein MdtA-like barrel-sandwich hybrid" evidence="9">
    <location>
        <begin position="79"/>
        <end position="222"/>
    </location>
</feature>
<dbReference type="Pfam" id="PF25876">
    <property type="entry name" value="HH_MFP_RND"/>
    <property type="match status" value="1"/>
</dbReference>